<protein>
    <submittedName>
        <fullName evidence="1">Uncharacterized protein</fullName>
    </submittedName>
</protein>
<dbReference type="RefSeq" id="WP_206659422.1">
    <property type="nucleotide sequence ID" value="NZ_CP071183.1"/>
</dbReference>
<dbReference type="EMBL" id="CP071183">
    <property type="protein sequence ID" value="QSO50121.1"/>
    <property type="molecule type" value="Genomic_DNA"/>
</dbReference>
<gene>
    <name evidence="1" type="ORF">JZ786_24710</name>
</gene>
<organism evidence="1 2">
    <name type="scientific">Alicyclobacillus mengziensis</name>
    <dbReference type="NCBI Taxonomy" id="2931921"/>
    <lineage>
        <taxon>Bacteria</taxon>
        <taxon>Bacillati</taxon>
        <taxon>Bacillota</taxon>
        <taxon>Bacilli</taxon>
        <taxon>Bacillales</taxon>
        <taxon>Alicyclobacillaceae</taxon>
        <taxon>Alicyclobacillus</taxon>
    </lineage>
</organism>
<geneLocation type="plasmid" evidence="1 2">
    <name>unnamed</name>
</geneLocation>
<keyword evidence="2" id="KW-1185">Reference proteome</keyword>
<dbReference type="AlphaFoldDB" id="A0A9X7W3S5"/>
<dbReference type="KEGG" id="afx:JZ786_24710"/>
<proteinExistence type="predicted"/>
<accession>A0A9X7W3S5</accession>
<sequence length="279" mass="32943">MGMESWQQLDLFDIAEANDWEGKVQGNTFRLSDIRIGDRFEVHWGNGVEFTGTFITHGWWHTEREDLDYYWLETAGHDFRHMSPDDEWVYFGHDENYITPCKDDILEKLVEVLKQVLLEKRIPAFQSFEHQYPYLSSEYHPLIREAWDKAIVAVTSLDELMSCYQGWTCKAMLPQGKASVIRDYVKTVFQLPREQWKEELLKLRWTEGGKGGYSVRRFSTLDVTYYRPLYLHYVTECRTSDELLKLMVMRGETSTYQRDGNSDARVWVEEGSAEEKLVS</sequence>
<dbReference type="Proteomes" id="UP000663505">
    <property type="component" value="Plasmid unnamed"/>
</dbReference>
<reference evidence="1 2" key="1">
    <citation type="submission" date="2021-02" db="EMBL/GenBank/DDBJ databases">
        <title>Alicyclobacillus curvatus sp. nov. and Alicyclobacillus mengziensis sp. nov., two acidophilic bacteria isolated from acid mine drainage.</title>
        <authorList>
            <person name="Huang Y."/>
        </authorList>
    </citation>
    <scope>NUCLEOTIDE SEQUENCE [LARGE SCALE GENOMIC DNA]</scope>
    <source>
        <strain evidence="1 2">S30H14</strain>
        <plasmid evidence="1 2">unnamed</plasmid>
    </source>
</reference>
<evidence type="ECO:0000313" key="1">
    <source>
        <dbReference type="EMBL" id="QSO50121.1"/>
    </source>
</evidence>
<evidence type="ECO:0000313" key="2">
    <source>
        <dbReference type="Proteomes" id="UP000663505"/>
    </source>
</evidence>
<keyword evidence="1" id="KW-0614">Plasmid</keyword>
<name>A0A9X7W3S5_9BACL</name>